<comment type="caution">
    <text evidence="1">The sequence shown here is derived from an EMBL/GenBank/DDBJ whole genome shotgun (WGS) entry which is preliminary data.</text>
</comment>
<gene>
    <name evidence="1" type="ORF">Prum_093330</name>
</gene>
<reference evidence="1 2" key="2">
    <citation type="submission" date="2020-03" db="EMBL/GenBank/DDBJ databases">
        <authorList>
            <person name="Ichikawa N."/>
            <person name="Kimura A."/>
            <person name="Kitahashi Y."/>
            <person name="Uohara A."/>
        </authorList>
    </citation>
    <scope>NUCLEOTIDE SEQUENCE [LARGE SCALE GENOMIC DNA]</scope>
    <source>
        <strain evidence="1 2">NBRC 108638</strain>
    </source>
</reference>
<dbReference type="Proteomes" id="UP000482960">
    <property type="component" value="Unassembled WGS sequence"/>
</dbReference>
<dbReference type="EMBL" id="BLPG01000002">
    <property type="protein sequence ID" value="GFJ95691.1"/>
    <property type="molecule type" value="Genomic_DNA"/>
</dbReference>
<evidence type="ECO:0000313" key="1">
    <source>
        <dbReference type="EMBL" id="GFJ95691.1"/>
    </source>
</evidence>
<accession>A0A6V8LL50</accession>
<organism evidence="1 2">
    <name type="scientific">Phytohabitans rumicis</name>
    <dbReference type="NCBI Taxonomy" id="1076125"/>
    <lineage>
        <taxon>Bacteria</taxon>
        <taxon>Bacillati</taxon>
        <taxon>Actinomycetota</taxon>
        <taxon>Actinomycetes</taxon>
        <taxon>Micromonosporales</taxon>
        <taxon>Micromonosporaceae</taxon>
    </lineage>
</organism>
<dbReference type="NCBIfam" id="NF033212">
    <property type="entry name" value="SapB_AmfS_lanti"/>
    <property type="match status" value="1"/>
</dbReference>
<proteinExistence type="predicted"/>
<dbReference type="AlphaFoldDB" id="A0A6V8LL50"/>
<dbReference type="Pfam" id="PF19402">
    <property type="entry name" value="RamS"/>
    <property type="match status" value="1"/>
</dbReference>
<evidence type="ECO:0000313" key="2">
    <source>
        <dbReference type="Proteomes" id="UP000482960"/>
    </source>
</evidence>
<dbReference type="InterPro" id="IPR045825">
    <property type="entry name" value="RamS"/>
</dbReference>
<keyword evidence="2" id="KW-1185">Reference proteome</keyword>
<sequence>MALLDLQGMETPVTELAADSSNSKHSCGGSELSVTLCEGESDLSALLCQH</sequence>
<name>A0A6V8LL50_9ACTN</name>
<protein>
    <recommendedName>
        <fullName evidence="3">Lanthionine-containing peptide SapB</fullName>
    </recommendedName>
</protein>
<dbReference type="RefSeq" id="WP_173086458.1">
    <property type="nucleotide sequence ID" value="NZ_BAABJB010000040.1"/>
</dbReference>
<reference evidence="1 2" key="1">
    <citation type="submission" date="2020-03" db="EMBL/GenBank/DDBJ databases">
        <title>Whole genome shotgun sequence of Phytohabitans rumicis NBRC 108638.</title>
        <authorList>
            <person name="Komaki H."/>
            <person name="Tamura T."/>
        </authorList>
    </citation>
    <scope>NUCLEOTIDE SEQUENCE [LARGE SCALE GENOMIC DNA]</scope>
    <source>
        <strain evidence="1 2">NBRC 108638</strain>
    </source>
</reference>
<evidence type="ECO:0008006" key="3">
    <source>
        <dbReference type="Google" id="ProtNLM"/>
    </source>
</evidence>